<dbReference type="GO" id="GO:0005886">
    <property type="term" value="C:plasma membrane"/>
    <property type="evidence" value="ECO:0007669"/>
    <property type="project" value="UniProtKB-SubCell"/>
</dbReference>
<evidence type="ECO:0000256" key="4">
    <source>
        <dbReference type="ARBA" id="ARBA00022448"/>
    </source>
</evidence>
<dbReference type="Pfam" id="PF01544">
    <property type="entry name" value="CorA"/>
    <property type="match status" value="1"/>
</dbReference>
<keyword evidence="4 13" id="KW-0813">Transport</keyword>
<evidence type="ECO:0000256" key="1">
    <source>
        <dbReference type="ARBA" id="ARBA00004429"/>
    </source>
</evidence>
<dbReference type="SUPFAM" id="SSF143865">
    <property type="entry name" value="CorA soluble domain-like"/>
    <property type="match status" value="1"/>
</dbReference>
<evidence type="ECO:0000313" key="14">
    <source>
        <dbReference type="EMBL" id="CUH38762.1"/>
    </source>
</evidence>
<evidence type="ECO:0000256" key="11">
    <source>
        <dbReference type="ARBA" id="ARBA00023136"/>
    </source>
</evidence>
<dbReference type="Gene3D" id="1.20.58.340">
    <property type="entry name" value="Magnesium transport protein CorA, transmembrane region"/>
    <property type="match status" value="2"/>
</dbReference>
<evidence type="ECO:0000256" key="9">
    <source>
        <dbReference type="ARBA" id="ARBA00022989"/>
    </source>
</evidence>
<evidence type="ECO:0000256" key="3">
    <source>
        <dbReference type="ARBA" id="ARBA00019439"/>
    </source>
</evidence>
<dbReference type="InterPro" id="IPR002523">
    <property type="entry name" value="MgTranspt_CorA/ZnTranspt_ZntB"/>
</dbReference>
<keyword evidence="9 13" id="KW-1133">Transmembrane helix</keyword>
<dbReference type="Proteomes" id="UP000049455">
    <property type="component" value="Unassembled WGS sequence"/>
</dbReference>
<comment type="function">
    <text evidence="13">Mediates influx of magnesium ions.</text>
</comment>
<dbReference type="Gene3D" id="3.30.460.20">
    <property type="entry name" value="CorA soluble domain-like"/>
    <property type="match status" value="1"/>
</dbReference>
<comment type="catalytic activity">
    <reaction evidence="12">
        <text>Mg(2+)(in) = Mg(2+)(out)</text>
        <dbReference type="Rhea" id="RHEA:29827"/>
        <dbReference type="ChEBI" id="CHEBI:18420"/>
    </reaction>
</comment>
<keyword evidence="15" id="KW-1185">Reference proteome</keyword>
<evidence type="ECO:0000313" key="15">
    <source>
        <dbReference type="Proteomes" id="UP000049455"/>
    </source>
</evidence>
<dbReference type="GO" id="GO:0015099">
    <property type="term" value="F:nickel cation transmembrane transporter activity"/>
    <property type="evidence" value="ECO:0007669"/>
    <property type="project" value="TreeGrafter"/>
</dbReference>
<keyword evidence="8 13" id="KW-0460">Magnesium</keyword>
<keyword evidence="7 13" id="KW-0812">Transmembrane</keyword>
<dbReference type="InterPro" id="IPR004488">
    <property type="entry name" value="Mg/Co-transport_prot_CorA"/>
</dbReference>
<keyword evidence="5 13" id="KW-1003">Cell membrane</keyword>
<dbReference type="PANTHER" id="PTHR47685:SF1">
    <property type="entry name" value="MAGNESIUM TRANSPORT PROTEIN CORA"/>
    <property type="match status" value="1"/>
</dbReference>
<accession>A0A0M7B7L8</accession>
<proteinExistence type="inferred from homology"/>
<dbReference type="PANTHER" id="PTHR47685">
    <property type="entry name" value="MAGNESIUM TRANSPORT PROTEIN CORA"/>
    <property type="match status" value="1"/>
</dbReference>
<evidence type="ECO:0000256" key="7">
    <source>
        <dbReference type="ARBA" id="ARBA00022692"/>
    </source>
</evidence>
<keyword evidence="6" id="KW-0997">Cell inner membrane</keyword>
<dbReference type="NCBIfam" id="TIGR00383">
    <property type="entry name" value="corA"/>
    <property type="match status" value="1"/>
</dbReference>
<dbReference type="InterPro" id="IPR045861">
    <property type="entry name" value="CorA_cytoplasmic_dom"/>
</dbReference>
<keyword evidence="11 13" id="KW-0472">Membrane</keyword>
<dbReference type="RefSeq" id="WP_055663047.1">
    <property type="nucleotide sequence ID" value="NZ_CYPR01000095.1"/>
</dbReference>
<organism evidence="14 15">
    <name type="scientific">Jannaschia seosinensis</name>
    <dbReference type="NCBI Taxonomy" id="313367"/>
    <lineage>
        <taxon>Bacteria</taxon>
        <taxon>Pseudomonadati</taxon>
        <taxon>Pseudomonadota</taxon>
        <taxon>Alphaproteobacteria</taxon>
        <taxon>Rhodobacterales</taxon>
        <taxon>Roseobacteraceae</taxon>
        <taxon>Jannaschia</taxon>
    </lineage>
</organism>
<gene>
    <name evidence="13 14" type="primary">corA</name>
    <name evidence="14" type="ORF">JSE7799_01494</name>
</gene>
<dbReference type="GO" id="GO:0015087">
    <property type="term" value="F:cobalt ion transmembrane transporter activity"/>
    <property type="evidence" value="ECO:0007669"/>
    <property type="project" value="UniProtKB-UniRule"/>
</dbReference>
<name>A0A0M7B7L8_9RHOB</name>
<reference evidence="14 15" key="1">
    <citation type="submission" date="2015-09" db="EMBL/GenBank/DDBJ databases">
        <authorList>
            <person name="Jackson K.R."/>
            <person name="Lunt B.L."/>
            <person name="Fisher J.N.B."/>
            <person name="Gardner A.V."/>
            <person name="Bailey M.E."/>
            <person name="Deus L.M."/>
            <person name="Earl A.S."/>
            <person name="Gibby P.D."/>
            <person name="Hartmann K.A."/>
            <person name="Liu J.E."/>
            <person name="Manci A.M."/>
            <person name="Nielsen D.A."/>
            <person name="Solomon M.B."/>
            <person name="Breakwell D.P."/>
            <person name="Burnett S.H."/>
            <person name="Grose J.H."/>
        </authorList>
    </citation>
    <scope>NUCLEOTIDE SEQUENCE [LARGE SCALE GENOMIC DNA]</scope>
    <source>
        <strain evidence="14 15">CECT 7799</strain>
    </source>
</reference>
<keyword evidence="10 13" id="KW-0406">Ion transport</keyword>
<evidence type="ECO:0000256" key="5">
    <source>
        <dbReference type="ARBA" id="ARBA00022475"/>
    </source>
</evidence>
<dbReference type="CDD" id="cd12837">
    <property type="entry name" value="EcCorA-like_u1"/>
    <property type="match status" value="1"/>
</dbReference>
<protein>
    <recommendedName>
        <fullName evidence="3 13">Magnesium transport protein CorA</fullName>
    </recommendedName>
</protein>
<dbReference type="InterPro" id="IPR045863">
    <property type="entry name" value="CorA_TM1_TM2"/>
</dbReference>
<comment type="subcellular location">
    <subcellularLocation>
        <location evidence="1">Cell inner membrane</location>
        <topology evidence="1">Multi-pass membrane protein</topology>
    </subcellularLocation>
    <subcellularLocation>
        <location evidence="13">Membrane</location>
        <topology evidence="13">Multi-pass membrane protein</topology>
    </subcellularLocation>
</comment>
<dbReference type="OrthoDB" id="9803416at2"/>
<evidence type="ECO:0000256" key="12">
    <source>
        <dbReference type="ARBA" id="ARBA00034269"/>
    </source>
</evidence>
<feature type="transmembrane region" description="Helical" evidence="13">
    <location>
        <begin position="264"/>
        <end position="284"/>
    </location>
</feature>
<comment type="similarity">
    <text evidence="2 13">Belongs to the CorA metal ion transporter (MIT) (TC 1.A.35) family.</text>
</comment>
<dbReference type="SUPFAM" id="SSF144083">
    <property type="entry name" value="Magnesium transport protein CorA, transmembrane region"/>
    <property type="match status" value="1"/>
</dbReference>
<feature type="transmembrane region" description="Helical" evidence="13">
    <location>
        <begin position="296"/>
        <end position="316"/>
    </location>
</feature>
<dbReference type="InterPro" id="IPR050829">
    <property type="entry name" value="CorA_MIT"/>
</dbReference>
<dbReference type="FunFam" id="1.20.58.340:FF:000001">
    <property type="entry name" value="Magnesium transport protein CorA"/>
    <property type="match status" value="1"/>
</dbReference>
<dbReference type="GO" id="GO:0015095">
    <property type="term" value="F:magnesium ion transmembrane transporter activity"/>
    <property type="evidence" value="ECO:0007669"/>
    <property type="project" value="UniProtKB-UniRule"/>
</dbReference>
<evidence type="ECO:0000256" key="8">
    <source>
        <dbReference type="ARBA" id="ARBA00022842"/>
    </source>
</evidence>
<sequence length="322" mass="35872">MIRTYSTAQSRLHLSDVADGIDLDATWIDLLSPDPEEVQAVGARLGIGIPDRADMEEIEVSSRLYRENGAAFMTAILPAHTDGDDPEMAPVSFILCGERLITVRYHDPRAFTTFPNQAQRTAMKLPDADSVLIGLLDAIIDRLADVLERTGRDIDAVSATIFRKTDEQTGPRDYQGVLEKIGRKGDLNSNIRDSLVTLERLTSFLGHVASERQSDTDLRERIKTLSQDARSLTDHSGFLSQKITFMLDASLGMINIEQNATIKIFSVVAVIFLPPTLIASIYGMNFEYMPELSWLFGYPFAIGLMIGAAILPYLYFKHRGWL</sequence>
<evidence type="ECO:0000256" key="10">
    <source>
        <dbReference type="ARBA" id="ARBA00023065"/>
    </source>
</evidence>
<dbReference type="AlphaFoldDB" id="A0A0M7B7L8"/>
<dbReference type="EMBL" id="CYPR01000095">
    <property type="protein sequence ID" value="CUH38762.1"/>
    <property type="molecule type" value="Genomic_DNA"/>
</dbReference>
<evidence type="ECO:0000256" key="13">
    <source>
        <dbReference type="RuleBase" id="RU362010"/>
    </source>
</evidence>
<evidence type="ECO:0000256" key="2">
    <source>
        <dbReference type="ARBA" id="ARBA00009765"/>
    </source>
</evidence>
<evidence type="ECO:0000256" key="6">
    <source>
        <dbReference type="ARBA" id="ARBA00022519"/>
    </source>
</evidence>